<evidence type="ECO:0000256" key="2">
    <source>
        <dbReference type="ARBA" id="ARBA00022723"/>
    </source>
</evidence>
<evidence type="ECO:0000256" key="6">
    <source>
        <dbReference type="SAM" id="MobiDB-lite"/>
    </source>
</evidence>
<dbReference type="Pfam" id="PF12874">
    <property type="entry name" value="zf-met"/>
    <property type="match status" value="1"/>
</dbReference>
<evidence type="ECO:0000256" key="3">
    <source>
        <dbReference type="ARBA" id="ARBA00022771"/>
    </source>
</evidence>
<comment type="subcellular location">
    <subcellularLocation>
        <location evidence="1">Nucleus</location>
    </subcellularLocation>
</comment>
<feature type="region of interest" description="Disordered" evidence="6">
    <location>
        <begin position="60"/>
        <end position="89"/>
    </location>
</feature>
<keyword evidence="4" id="KW-0862">Zinc</keyword>
<feature type="compositionally biased region" description="Basic and acidic residues" evidence="6">
    <location>
        <begin position="79"/>
        <end position="89"/>
    </location>
</feature>
<dbReference type="GO" id="GO:0008270">
    <property type="term" value="F:zinc ion binding"/>
    <property type="evidence" value="ECO:0007669"/>
    <property type="project" value="UniProtKB-KW"/>
</dbReference>
<dbReference type="InterPro" id="IPR013087">
    <property type="entry name" value="Znf_C2H2_type"/>
</dbReference>
<evidence type="ECO:0000256" key="5">
    <source>
        <dbReference type="ARBA" id="ARBA00023242"/>
    </source>
</evidence>
<proteinExistence type="evidence at transcript level"/>
<name>A0A0U2V1W2_ACAPC</name>
<reference evidence="8" key="1">
    <citation type="journal article" date="2015" name="Sci. Rep.">
        <title>Spliced leader RNA trans-splicing discovered in copepods.</title>
        <authorList>
            <person name="Yang F."/>
            <person name="Xu D."/>
            <person name="Zhuang Y."/>
            <person name="Yi X."/>
            <person name="Huang Y."/>
            <person name="Chen H."/>
            <person name="Lin S."/>
            <person name="Campbell D.A."/>
            <person name="Sturm N.R."/>
            <person name="Liu G."/>
            <person name="Zhang H."/>
        </authorList>
    </citation>
    <scope>NUCLEOTIDE SEQUENCE</scope>
</reference>
<dbReference type="Gene3D" id="3.30.160.60">
    <property type="entry name" value="Classic Zinc Finger"/>
    <property type="match status" value="1"/>
</dbReference>
<sequence length="89" mass="10005">MSATAGVDEILDEIALYMDQADFIDEILDDALQLMDDQEDVKGVKKAYYCRLCNVKLSSEKTKSDHLQSAKHVQNRAKAKSEGKEPTKQ</sequence>
<accession>A0A0U2V1W2</accession>
<evidence type="ECO:0000313" key="8">
    <source>
        <dbReference type="EMBL" id="ALS04556.1"/>
    </source>
</evidence>
<keyword evidence="2" id="KW-0479">Metal-binding</keyword>
<dbReference type="PROSITE" id="PS00028">
    <property type="entry name" value="ZINC_FINGER_C2H2_1"/>
    <property type="match status" value="1"/>
</dbReference>
<dbReference type="InterPro" id="IPR003604">
    <property type="entry name" value="Matrin/U1-like-C_Znf_C2H2"/>
</dbReference>
<dbReference type="SUPFAM" id="SSF57667">
    <property type="entry name" value="beta-beta-alpha zinc fingers"/>
    <property type="match status" value="1"/>
</dbReference>
<evidence type="ECO:0000259" key="7">
    <source>
        <dbReference type="PROSITE" id="PS50171"/>
    </source>
</evidence>
<dbReference type="InterPro" id="IPR000690">
    <property type="entry name" value="Matrin/U1-C_Znf_C2H2"/>
</dbReference>
<dbReference type="GO" id="GO:0003676">
    <property type="term" value="F:nucleic acid binding"/>
    <property type="evidence" value="ECO:0007669"/>
    <property type="project" value="InterPro"/>
</dbReference>
<protein>
    <recommendedName>
        <fullName evidence="7">Matrin-type domain-containing protein</fullName>
    </recommendedName>
</protein>
<evidence type="ECO:0000256" key="4">
    <source>
        <dbReference type="ARBA" id="ARBA00022833"/>
    </source>
</evidence>
<dbReference type="PROSITE" id="PS50171">
    <property type="entry name" value="ZF_MATRIN"/>
    <property type="match status" value="1"/>
</dbReference>
<dbReference type="InterPro" id="IPR036236">
    <property type="entry name" value="Znf_C2H2_sf"/>
</dbReference>
<dbReference type="EMBL" id="KT754722">
    <property type="protein sequence ID" value="ALS04556.1"/>
    <property type="molecule type" value="mRNA"/>
</dbReference>
<organism evidence="8">
    <name type="scientific">Acartia pacifica</name>
    <name type="common">Copepod</name>
    <dbReference type="NCBI Taxonomy" id="335913"/>
    <lineage>
        <taxon>Eukaryota</taxon>
        <taxon>Metazoa</taxon>
        <taxon>Ecdysozoa</taxon>
        <taxon>Arthropoda</taxon>
        <taxon>Crustacea</taxon>
        <taxon>Multicrustacea</taxon>
        <taxon>Hexanauplia</taxon>
        <taxon>Copepoda</taxon>
        <taxon>Calanoida</taxon>
        <taxon>Acartiidae</taxon>
        <taxon>Acartia</taxon>
    </lineage>
</organism>
<evidence type="ECO:0000256" key="1">
    <source>
        <dbReference type="ARBA" id="ARBA00004123"/>
    </source>
</evidence>
<feature type="domain" description="Matrin-type" evidence="7">
    <location>
        <begin position="48"/>
        <end position="78"/>
    </location>
</feature>
<dbReference type="SMART" id="SM00451">
    <property type="entry name" value="ZnF_U1"/>
    <property type="match status" value="1"/>
</dbReference>
<dbReference type="AlphaFoldDB" id="A0A0U2V1W2"/>
<keyword evidence="5" id="KW-0539">Nucleus</keyword>
<dbReference type="GO" id="GO:0005634">
    <property type="term" value="C:nucleus"/>
    <property type="evidence" value="ECO:0007669"/>
    <property type="project" value="UniProtKB-SubCell"/>
</dbReference>
<keyword evidence="3" id="KW-0863">Zinc-finger</keyword>